<evidence type="ECO:0000313" key="1">
    <source>
        <dbReference type="EMBL" id="MBB4797899.1"/>
    </source>
</evidence>
<organism evidence="1 2">
    <name type="scientific">Brevundimonas bullata</name>
    <dbReference type="NCBI Taxonomy" id="13160"/>
    <lineage>
        <taxon>Bacteria</taxon>
        <taxon>Pseudomonadati</taxon>
        <taxon>Pseudomonadota</taxon>
        <taxon>Alphaproteobacteria</taxon>
        <taxon>Caulobacterales</taxon>
        <taxon>Caulobacteraceae</taxon>
        <taxon>Brevundimonas</taxon>
    </lineage>
</organism>
<sequence length="175" mass="18752">MKLIVAPLHEVAGLVARHQPSHLISLASPGQVDAPLTKAPPYRLDLRFNDIVEPRESLTPPTEADVAALLAFAASWDGTRPLLVHCWAGVSRSTAAAYVIACDRTAPGREAHWAGRLRSLAPTATPNPLIVALADRLLNRDGAMTRAVAAIGRGAETAWGQAFELDLSPEEESRR</sequence>
<comment type="caution">
    <text evidence="1">The sequence shown here is derived from an EMBL/GenBank/DDBJ whole genome shotgun (WGS) entry which is preliminary data.</text>
</comment>
<proteinExistence type="predicted"/>
<dbReference type="SUPFAM" id="SSF52799">
    <property type="entry name" value="(Phosphotyrosine protein) phosphatases II"/>
    <property type="match status" value="1"/>
</dbReference>
<dbReference type="AlphaFoldDB" id="A0A7W7N405"/>
<dbReference type="InterPro" id="IPR029021">
    <property type="entry name" value="Prot-tyrosine_phosphatase-like"/>
</dbReference>
<keyword evidence="2" id="KW-1185">Reference proteome</keyword>
<accession>A0A7W7N405</accession>
<dbReference type="EMBL" id="JACHKY010000002">
    <property type="protein sequence ID" value="MBB4797899.1"/>
    <property type="molecule type" value="Genomic_DNA"/>
</dbReference>
<name>A0A7W7N405_9CAUL</name>
<protein>
    <recommendedName>
        <fullName evidence="3">Tyrosine specific protein phosphatases domain-containing protein</fullName>
    </recommendedName>
</protein>
<evidence type="ECO:0008006" key="3">
    <source>
        <dbReference type="Google" id="ProtNLM"/>
    </source>
</evidence>
<dbReference type="Gene3D" id="3.90.190.10">
    <property type="entry name" value="Protein tyrosine phosphatase superfamily"/>
    <property type="match status" value="1"/>
</dbReference>
<dbReference type="Proteomes" id="UP000539957">
    <property type="component" value="Unassembled WGS sequence"/>
</dbReference>
<evidence type="ECO:0000313" key="2">
    <source>
        <dbReference type="Proteomes" id="UP000539957"/>
    </source>
</evidence>
<reference evidence="1 2" key="1">
    <citation type="submission" date="2020-08" db="EMBL/GenBank/DDBJ databases">
        <title>Functional genomics of gut bacteria from endangered species of beetles.</title>
        <authorList>
            <person name="Carlos-Shanley C."/>
        </authorList>
    </citation>
    <scope>NUCLEOTIDE SEQUENCE [LARGE SCALE GENOMIC DNA]</scope>
    <source>
        <strain evidence="1 2">S00123</strain>
    </source>
</reference>
<gene>
    <name evidence="1" type="ORF">HNP32_001623</name>
</gene>
<dbReference type="RefSeq" id="WP_184268823.1">
    <property type="nucleotide sequence ID" value="NZ_JACHKY010000002.1"/>
</dbReference>